<sequence>MQYSFREIHDLNILSDDPIYRKHFNTPNDLKIMVTLISLCFSIAILGAILFKVDKIVPAYGIVDTKSELFEIRNTEPGFIDKMYVAEGDFVKKGQPLIQFETDIVNLEIQALNQQLDNLSRNIWSDFYQIKSLIDNATESHIDGSLKNIPNPIISLGYGEYLSKPFLNAEAVNSQLKHNLIEQVYSANRQQNNLNERITLQQKEAERIRRLFIDGIESQASVDQVSALILALESELESNREKVKSLESELERLDKEQSQTKSEYVLERLIRIHDQLDTYHKVQFELSLKQRTKKDLQLTSPIEGTIDALLIQGDKERIPETTTLLSIRPSYSESDLEIDIQIPANYAIWVRSGMVFRASSLGNNPDDHGYVTGVITFISASSQMDEPTGERVYRMKGEIKEIRSLGKESRETLLRPGSSLSVDIRAGERRLINYLFDPVTKYFRTALSEPS</sequence>
<accession>A0ABT4JW14</accession>
<dbReference type="InterPro" id="IPR011053">
    <property type="entry name" value="Single_hybrid_motif"/>
</dbReference>
<keyword evidence="2" id="KW-0812">Transmembrane</keyword>
<proteinExistence type="predicted"/>
<dbReference type="RefSeq" id="WP_269124835.1">
    <property type="nucleotide sequence ID" value="NZ_JAPUBN010000014.1"/>
</dbReference>
<keyword evidence="2" id="KW-0472">Membrane</keyword>
<gene>
    <name evidence="3" type="ORF">O1D97_08920</name>
</gene>
<dbReference type="InterPro" id="IPR050739">
    <property type="entry name" value="MFP"/>
</dbReference>
<dbReference type="Gene3D" id="2.40.50.100">
    <property type="match status" value="1"/>
</dbReference>
<feature type="transmembrane region" description="Helical" evidence="2">
    <location>
        <begin position="30"/>
        <end position="51"/>
    </location>
</feature>
<comment type="caution">
    <text evidence="3">The sequence shown here is derived from an EMBL/GenBank/DDBJ whole genome shotgun (WGS) entry which is preliminary data.</text>
</comment>
<evidence type="ECO:0000313" key="3">
    <source>
        <dbReference type="EMBL" id="MCZ2721769.1"/>
    </source>
</evidence>
<dbReference type="SUPFAM" id="SSF51230">
    <property type="entry name" value="Single hybrid motif"/>
    <property type="match status" value="1"/>
</dbReference>
<dbReference type="EMBL" id="JAPUBN010000014">
    <property type="protein sequence ID" value="MCZ2721769.1"/>
    <property type="molecule type" value="Genomic_DNA"/>
</dbReference>
<dbReference type="Proteomes" id="UP001149719">
    <property type="component" value="Unassembled WGS sequence"/>
</dbReference>
<evidence type="ECO:0000256" key="1">
    <source>
        <dbReference type="SAM" id="Coils"/>
    </source>
</evidence>
<name>A0ABT4JW14_9GAMM</name>
<keyword evidence="2" id="KW-1133">Transmembrane helix</keyword>
<organism evidence="3 4">
    <name type="scientific">Marinomonas phaeophyticola</name>
    <dbReference type="NCBI Taxonomy" id="3004091"/>
    <lineage>
        <taxon>Bacteria</taxon>
        <taxon>Pseudomonadati</taxon>
        <taxon>Pseudomonadota</taxon>
        <taxon>Gammaproteobacteria</taxon>
        <taxon>Oceanospirillales</taxon>
        <taxon>Oceanospirillaceae</taxon>
        <taxon>Marinomonas</taxon>
    </lineage>
</organism>
<dbReference type="PRINTS" id="PR01490">
    <property type="entry name" value="RTXTOXIND"/>
</dbReference>
<keyword evidence="4" id="KW-1185">Reference proteome</keyword>
<reference evidence="3" key="1">
    <citation type="submission" date="2022-12" db="EMBL/GenBank/DDBJ databases">
        <title>Marinomonas 15G1-11 sp. nov, isolated from marine algae.</title>
        <authorList>
            <person name="Butt M."/>
            <person name="Choi D.G."/>
            <person name="Kim J.M."/>
            <person name="Lee J.K."/>
            <person name="Baek J.H."/>
            <person name="Jeon C.O."/>
        </authorList>
    </citation>
    <scope>NUCLEOTIDE SEQUENCE</scope>
    <source>
        <strain evidence="3">15G1-11</strain>
    </source>
</reference>
<dbReference type="PANTHER" id="PTHR30386:SF28">
    <property type="entry name" value="EXPORTED PROTEIN"/>
    <property type="match status" value="1"/>
</dbReference>
<evidence type="ECO:0000313" key="4">
    <source>
        <dbReference type="Proteomes" id="UP001149719"/>
    </source>
</evidence>
<feature type="coiled-coil region" evidence="1">
    <location>
        <begin position="191"/>
        <end position="263"/>
    </location>
</feature>
<keyword evidence="1" id="KW-0175">Coiled coil</keyword>
<protein>
    <submittedName>
        <fullName evidence="3">HlyD family efflux transporter periplasmic adaptor subunit</fullName>
    </submittedName>
</protein>
<dbReference type="PANTHER" id="PTHR30386">
    <property type="entry name" value="MEMBRANE FUSION SUBUNIT OF EMRAB-TOLC MULTIDRUG EFFLUX PUMP"/>
    <property type="match status" value="1"/>
</dbReference>
<evidence type="ECO:0000256" key="2">
    <source>
        <dbReference type="SAM" id="Phobius"/>
    </source>
</evidence>